<dbReference type="GO" id="GO:0005762">
    <property type="term" value="C:mitochondrial large ribosomal subunit"/>
    <property type="evidence" value="ECO:0007669"/>
    <property type="project" value="TreeGrafter"/>
</dbReference>
<dbReference type="SMART" id="SM01374">
    <property type="entry name" value="Ribosomal_L14"/>
    <property type="match status" value="1"/>
</dbReference>
<dbReference type="EMBL" id="KC353353">
    <property type="protein sequence ID" value="AGH24052.1"/>
    <property type="molecule type" value="Genomic_DNA"/>
</dbReference>
<reference evidence="5" key="3">
    <citation type="journal article" date="2013" name="Genome Biol. Evol.">
        <title>Strikingly bacteria-like and gene-rich mitochondrial genomes throughout jakobid protists.</title>
        <authorList>
            <person name="Burger G."/>
            <person name="Gray M.W."/>
            <person name="Forget L."/>
            <person name="Lang B.F."/>
        </authorList>
    </citation>
    <scope>NUCLEOTIDE SEQUENCE</scope>
    <source>
        <strain evidence="5">ATCC 50634</strain>
    </source>
</reference>
<dbReference type="GO" id="GO:0006412">
    <property type="term" value="P:translation"/>
    <property type="evidence" value="ECO:0007669"/>
    <property type="project" value="InterPro"/>
</dbReference>
<dbReference type="GO" id="GO:0003735">
    <property type="term" value="F:structural constituent of ribosome"/>
    <property type="evidence" value="ECO:0007669"/>
    <property type="project" value="InterPro"/>
</dbReference>
<dbReference type="NCBIfam" id="TIGR01067">
    <property type="entry name" value="rplN_bact"/>
    <property type="match status" value="1"/>
</dbReference>
<organism evidence="5">
    <name type="scientific">Histiona aroides</name>
    <name type="common">Flagellate</name>
    <dbReference type="NCBI Taxonomy" id="392300"/>
    <lineage>
        <taxon>Eukaryota</taxon>
        <taxon>Discoba</taxon>
        <taxon>Jakobida</taxon>
        <taxon>Histionina</taxon>
        <taxon>Histionidae</taxon>
        <taxon>Histiona</taxon>
    </lineage>
</organism>
<dbReference type="GO" id="GO:0070180">
    <property type="term" value="F:large ribosomal subunit rRNA binding"/>
    <property type="evidence" value="ECO:0007669"/>
    <property type="project" value="TreeGrafter"/>
</dbReference>
<dbReference type="RefSeq" id="YP_007890558.1">
    <property type="nucleotide sequence ID" value="NC_021125.1"/>
</dbReference>
<dbReference type="Gene3D" id="2.40.150.20">
    <property type="entry name" value="Ribosomal protein L14"/>
    <property type="match status" value="1"/>
</dbReference>
<protein>
    <submittedName>
        <fullName evidence="5">Ribosomal protein L14</fullName>
    </submittedName>
</protein>
<proteinExistence type="inferred from homology"/>
<gene>
    <name evidence="5" type="primary">rpl14</name>
</gene>
<dbReference type="InterPro" id="IPR005745">
    <property type="entry name" value="Ribosomal_uL14_bac-type"/>
</dbReference>
<keyword evidence="2 4" id="KW-0689">Ribosomal protein</keyword>
<evidence type="ECO:0000256" key="3">
    <source>
        <dbReference type="ARBA" id="ARBA00023274"/>
    </source>
</evidence>
<dbReference type="InterPro" id="IPR019972">
    <property type="entry name" value="Ribosomal_uL14_CS"/>
</dbReference>
<sequence>MIQVETNLRVADNSGAKRVQCIKVLGGSRKKTGSVGDTIVVAIKECLPRKKVKKGDVKRAIIVRTKKPIHRKDGSTISFDYNAVVLINEQGAPIGTRVLGPVTKELRKKNMVRIISLASNVL</sequence>
<dbReference type="PROSITE" id="PS00049">
    <property type="entry name" value="RIBOSOMAL_L14"/>
    <property type="match status" value="1"/>
</dbReference>
<geneLocation type="mitochondrion" evidence="5"/>
<dbReference type="CDD" id="cd00337">
    <property type="entry name" value="Ribosomal_uL14"/>
    <property type="match status" value="1"/>
</dbReference>
<evidence type="ECO:0000313" key="5">
    <source>
        <dbReference type="EMBL" id="AGH24052.1"/>
    </source>
</evidence>
<evidence type="ECO:0000256" key="1">
    <source>
        <dbReference type="ARBA" id="ARBA00010745"/>
    </source>
</evidence>
<dbReference type="InterPro" id="IPR036853">
    <property type="entry name" value="Ribosomal_uL14_sf"/>
</dbReference>
<reference evidence="5" key="2">
    <citation type="journal article" date="2006" name="RNA">
        <title>Hybrid E. coli--Mitochondrial ribonuclease P RNAs are catalytically active.</title>
        <authorList>
            <person name="Seif E."/>
            <person name="Cadieux A."/>
            <person name="Lang B.F."/>
        </authorList>
    </citation>
    <scope>NUCLEOTIDE SEQUENCE</scope>
    <source>
        <strain evidence="5">ATCC 50634</strain>
    </source>
</reference>
<dbReference type="PANTHER" id="PTHR11761:SF3">
    <property type="entry name" value="LARGE RIBOSOMAL SUBUNIT PROTEIN UL14M"/>
    <property type="match status" value="1"/>
</dbReference>
<comment type="similarity">
    <text evidence="1 4">Belongs to the universal ribosomal protein uL14 family.</text>
</comment>
<dbReference type="SUPFAM" id="SSF50193">
    <property type="entry name" value="Ribosomal protein L14"/>
    <property type="match status" value="1"/>
</dbReference>
<dbReference type="Pfam" id="PF00238">
    <property type="entry name" value="Ribosomal_L14"/>
    <property type="match status" value="1"/>
</dbReference>
<evidence type="ECO:0000256" key="2">
    <source>
        <dbReference type="ARBA" id="ARBA00022980"/>
    </source>
</evidence>
<dbReference type="HAMAP" id="MF_01367">
    <property type="entry name" value="Ribosomal_uL14"/>
    <property type="match status" value="1"/>
</dbReference>
<dbReference type="InterPro" id="IPR000218">
    <property type="entry name" value="Ribosomal_uL14"/>
</dbReference>
<dbReference type="PANTHER" id="PTHR11761">
    <property type="entry name" value="50S/60S RIBOSOMAL PROTEIN L14/L23"/>
    <property type="match status" value="1"/>
</dbReference>
<accession>M4Q9F8</accession>
<name>M4Q9F8_HISAR</name>
<dbReference type="GeneID" id="16029454"/>
<keyword evidence="3 4" id="KW-0687">Ribonucleoprotein</keyword>
<reference evidence="5" key="1">
    <citation type="journal article" date="2004" name="RNA">
        <title>Mitochondrial 3' tRNA editing in the jakobid Seculamonas ecuadoriensis: a novel mechanism and implications for tRNA processing.</title>
        <authorList>
            <person name="Leigh J."/>
            <person name="Lang B.F."/>
        </authorList>
    </citation>
    <scope>NUCLEOTIDE SEQUENCE</scope>
    <source>
        <strain evidence="5">ATCC 50634</strain>
    </source>
</reference>
<evidence type="ECO:0000256" key="4">
    <source>
        <dbReference type="RuleBase" id="RU003949"/>
    </source>
</evidence>
<dbReference type="AlphaFoldDB" id="M4Q9F8"/>
<keyword evidence="5" id="KW-0496">Mitochondrion</keyword>